<gene>
    <name evidence="1" type="ORF">PCOR1329_LOCUS74628</name>
</gene>
<name>A0ABN9X979_9DINO</name>
<dbReference type="Proteomes" id="UP001189429">
    <property type="component" value="Unassembled WGS sequence"/>
</dbReference>
<dbReference type="EMBL" id="CAUYUJ010020132">
    <property type="protein sequence ID" value="CAK0896046.1"/>
    <property type="molecule type" value="Genomic_DNA"/>
</dbReference>
<keyword evidence="2" id="KW-1185">Reference proteome</keyword>
<proteinExistence type="predicted"/>
<feature type="non-terminal residue" evidence="1">
    <location>
        <position position="545"/>
    </location>
</feature>
<accession>A0ABN9X979</accession>
<evidence type="ECO:0000313" key="2">
    <source>
        <dbReference type="Proteomes" id="UP001189429"/>
    </source>
</evidence>
<evidence type="ECO:0000313" key="1">
    <source>
        <dbReference type="EMBL" id="CAK0896046.1"/>
    </source>
</evidence>
<reference evidence="1" key="1">
    <citation type="submission" date="2023-10" db="EMBL/GenBank/DDBJ databases">
        <authorList>
            <person name="Chen Y."/>
            <person name="Shah S."/>
            <person name="Dougan E. K."/>
            <person name="Thang M."/>
            <person name="Chan C."/>
        </authorList>
    </citation>
    <scope>NUCLEOTIDE SEQUENCE [LARGE SCALE GENOMIC DNA]</scope>
</reference>
<comment type="caution">
    <text evidence="1">The sequence shown here is derived from an EMBL/GenBank/DDBJ whole genome shotgun (WGS) entry which is preliminary data.</text>
</comment>
<protein>
    <submittedName>
        <fullName evidence="1">Uncharacterized protein</fullName>
    </submittedName>
</protein>
<organism evidence="1 2">
    <name type="scientific">Prorocentrum cordatum</name>
    <dbReference type="NCBI Taxonomy" id="2364126"/>
    <lineage>
        <taxon>Eukaryota</taxon>
        <taxon>Sar</taxon>
        <taxon>Alveolata</taxon>
        <taxon>Dinophyceae</taxon>
        <taxon>Prorocentrales</taxon>
        <taxon>Prorocentraceae</taxon>
        <taxon>Prorocentrum</taxon>
    </lineage>
</organism>
<feature type="non-terminal residue" evidence="1">
    <location>
        <position position="1"/>
    </location>
</feature>
<sequence length="545" mass="59428">AKPSHRKRARRYLDKHIIPYDCSQTDTPSLDKMLNLTHGPNSSAPGHDGIPRTAFKRIPPAAPLFIKVMIETVKGFPVPVVFNVWLMIFIPEGSGPDDGISATKIATATRLLSLKNTDCKIVAAKGIEMTKPSAAKVAHGALKGLLPKHRFLELVAATDAQSRIAAMQDDSTNGDPMMVLCDFGDTFPSPCRTRPNIASEKADSPEGICNMMEATCPLPLAFANLAAVIECFGAIASGCPLGCPWSGTLWMVGLDPLIWDLHPWTAHPVGAVFGDCVDAAGSVPPSSKMLRLLSRVFFVAEYGARLVLKTAKTAKCKIIPLAGAVAPAVEDRVRDKIADLVPRWSDMLINDRAEYLGVRQGPSDDDGHSWGKVTLGGQRFTHKFAHIGAPTSTSLMLYNQRAVSKISYISQLLAWPRKVKKKESWALHRVWFLPPQALPRDALLAWGRWTSLKAVSHEHSNRSALMRSATVSALNWQFWARRLRGAVEFSLSFHARPHGLVAPLCWKSNPITYTLEEASQGFPSDTNRPLAVACAAALSEGKVEK</sequence>